<dbReference type="AlphaFoldDB" id="A0A2Z4YPH1"/>
<dbReference type="GO" id="GO:0004314">
    <property type="term" value="F:[acyl-carrier-protein] S-malonyltransferase activity"/>
    <property type="evidence" value="ECO:0007669"/>
    <property type="project" value="UniProtKB-EC"/>
</dbReference>
<evidence type="ECO:0000256" key="7">
    <source>
        <dbReference type="PIRSR" id="PIRSR000446-1"/>
    </source>
</evidence>
<dbReference type="Pfam" id="PF00698">
    <property type="entry name" value="Acyl_transf_1"/>
    <property type="match status" value="1"/>
</dbReference>
<protein>
    <recommendedName>
        <fullName evidence="2 6">Malonyl CoA-acyl carrier protein transacylase</fullName>
        <ecNumber evidence="1 6">2.3.1.39</ecNumber>
    </recommendedName>
</protein>
<accession>A0A2Z4YPH1</accession>
<evidence type="ECO:0000259" key="8">
    <source>
        <dbReference type="SMART" id="SM00827"/>
    </source>
</evidence>
<organism evidence="9 10">
    <name type="scientific">Rhizobium leguminosarum</name>
    <dbReference type="NCBI Taxonomy" id="384"/>
    <lineage>
        <taxon>Bacteria</taxon>
        <taxon>Pseudomonadati</taxon>
        <taxon>Pseudomonadota</taxon>
        <taxon>Alphaproteobacteria</taxon>
        <taxon>Hyphomicrobiales</taxon>
        <taxon>Rhizobiaceae</taxon>
        <taxon>Rhizobium/Agrobacterium group</taxon>
        <taxon>Rhizobium</taxon>
    </lineage>
</organism>
<feature type="domain" description="Malonyl-CoA:ACP transacylase (MAT)" evidence="8">
    <location>
        <begin position="6"/>
        <end position="314"/>
    </location>
</feature>
<feature type="active site" evidence="7">
    <location>
        <position position="94"/>
    </location>
</feature>
<dbReference type="InterPro" id="IPR016036">
    <property type="entry name" value="Malonyl_transacylase_ACP-bd"/>
</dbReference>
<dbReference type="GO" id="GO:0006633">
    <property type="term" value="P:fatty acid biosynthetic process"/>
    <property type="evidence" value="ECO:0007669"/>
    <property type="project" value="TreeGrafter"/>
</dbReference>
<evidence type="ECO:0000256" key="6">
    <source>
        <dbReference type="PIRNR" id="PIRNR000446"/>
    </source>
</evidence>
<comment type="similarity">
    <text evidence="6">Belongs to the fabD family.</text>
</comment>
<gene>
    <name evidence="9" type="ORF">DLJ82_4621</name>
</gene>
<dbReference type="InterPro" id="IPR004410">
    <property type="entry name" value="Malonyl_CoA-ACP_transAc_FabD"/>
</dbReference>
<dbReference type="InterPro" id="IPR014043">
    <property type="entry name" value="Acyl_transferase_dom"/>
</dbReference>
<dbReference type="RefSeq" id="WP_112906764.1">
    <property type="nucleotide sequence ID" value="NZ_CP030760.1"/>
</dbReference>
<dbReference type="InterPro" id="IPR024925">
    <property type="entry name" value="Malonyl_CoA-ACP_transAc"/>
</dbReference>
<dbReference type="SMART" id="SM00827">
    <property type="entry name" value="PKS_AT"/>
    <property type="match status" value="1"/>
</dbReference>
<dbReference type="PANTHER" id="PTHR42681">
    <property type="entry name" value="MALONYL-COA-ACYL CARRIER PROTEIN TRANSACYLASE, MITOCHONDRIAL"/>
    <property type="match status" value="1"/>
</dbReference>
<keyword evidence="4 6" id="KW-0012">Acyltransferase</keyword>
<dbReference type="SUPFAM" id="SSF52151">
    <property type="entry name" value="FabD/lysophospholipase-like"/>
    <property type="match status" value="1"/>
</dbReference>
<reference evidence="9 10" key="1">
    <citation type="submission" date="2018-07" db="EMBL/GenBank/DDBJ databases">
        <title>Rhizobium leguminosarum strain:ATCC 14479 Genome sequencing and assembly.</title>
        <authorList>
            <person name="Chakraborty R."/>
        </authorList>
    </citation>
    <scope>NUCLEOTIDE SEQUENCE [LARGE SCALE GENOMIC DNA]</scope>
    <source>
        <strain evidence="9 10">ATCC 14479</strain>
    </source>
</reference>
<dbReference type="GO" id="GO:0005829">
    <property type="term" value="C:cytosol"/>
    <property type="evidence" value="ECO:0007669"/>
    <property type="project" value="TreeGrafter"/>
</dbReference>
<dbReference type="NCBIfam" id="TIGR00128">
    <property type="entry name" value="fabD"/>
    <property type="match status" value="1"/>
</dbReference>
<evidence type="ECO:0000313" key="10">
    <source>
        <dbReference type="Proteomes" id="UP000251166"/>
    </source>
</evidence>
<name>A0A2Z4YPH1_RHILE</name>
<evidence type="ECO:0000256" key="2">
    <source>
        <dbReference type="ARBA" id="ARBA00018953"/>
    </source>
</evidence>
<evidence type="ECO:0000256" key="4">
    <source>
        <dbReference type="ARBA" id="ARBA00023315"/>
    </source>
</evidence>
<dbReference type="InterPro" id="IPR016035">
    <property type="entry name" value="Acyl_Trfase/lysoPLipase"/>
</dbReference>
<dbReference type="FunFam" id="3.30.70.250:FF:000001">
    <property type="entry name" value="Malonyl CoA-acyl carrier protein transacylase"/>
    <property type="match status" value="1"/>
</dbReference>
<dbReference type="SUPFAM" id="SSF55048">
    <property type="entry name" value="Probable ACP-binding domain of malonyl-CoA ACP transacylase"/>
    <property type="match status" value="1"/>
</dbReference>
<feature type="active site" evidence="7">
    <location>
        <position position="203"/>
    </location>
</feature>
<sequence>MTIAFTFPGQGSQAVGMGKDLAENFAEARAVFEEVDQALGEKLSDVMFNGPEDTLTLTANAQPALMAVSIAVVRVLEAKGLDLKSKIAYVAGHSLGEYSALCAAGTFSLADTARLLRIRGNAMQAAVPVGVGAMAAIIGLEHADVVAVCEAAAAVGACQIANDNGGGQIVISGEKAAVEKAAGLATDKGAKRAILLPVSAPFHSTLMAPAADAMREALATVAKSDPVVPVIANVRAAPVTGADEIASLLVEQVTGQVRWRETVEWFAGNGVTTLYELGSGKVLTGLARRIDKTINGISVNGPADIDAAVAALMA</sequence>
<proteinExistence type="inferred from homology"/>
<evidence type="ECO:0000256" key="1">
    <source>
        <dbReference type="ARBA" id="ARBA00013258"/>
    </source>
</evidence>
<keyword evidence="3 6" id="KW-0808">Transferase</keyword>
<evidence type="ECO:0000313" key="9">
    <source>
        <dbReference type="EMBL" id="AXA42183.1"/>
    </source>
</evidence>
<dbReference type="Gene3D" id="3.30.70.250">
    <property type="entry name" value="Malonyl-CoA ACP transacylase, ACP-binding"/>
    <property type="match status" value="1"/>
</dbReference>
<dbReference type="Proteomes" id="UP000251166">
    <property type="component" value="Chromosome"/>
</dbReference>
<dbReference type="EMBL" id="CP030760">
    <property type="protein sequence ID" value="AXA42183.1"/>
    <property type="molecule type" value="Genomic_DNA"/>
</dbReference>
<dbReference type="Gene3D" id="3.40.366.10">
    <property type="entry name" value="Malonyl-Coenzyme A Acyl Carrier Protein, domain 2"/>
    <property type="match status" value="1"/>
</dbReference>
<dbReference type="EC" id="2.3.1.39" evidence="1 6"/>
<dbReference type="InterPro" id="IPR050858">
    <property type="entry name" value="Mal-CoA-ACP_Trans/PKS_FabD"/>
</dbReference>
<comment type="catalytic activity">
    <reaction evidence="5 6">
        <text>holo-[ACP] + malonyl-CoA = malonyl-[ACP] + CoA</text>
        <dbReference type="Rhea" id="RHEA:41792"/>
        <dbReference type="Rhea" id="RHEA-COMP:9623"/>
        <dbReference type="Rhea" id="RHEA-COMP:9685"/>
        <dbReference type="ChEBI" id="CHEBI:57287"/>
        <dbReference type="ChEBI" id="CHEBI:57384"/>
        <dbReference type="ChEBI" id="CHEBI:64479"/>
        <dbReference type="ChEBI" id="CHEBI:78449"/>
        <dbReference type="EC" id="2.3.1.39"/>
    </reaction>
</comment>
<dbReference type="InterPro" id="IPR001227">
    <property type="entry name" value="Ac_transferase_dom_sf"/>
</dbReference>
<evidence type="ECO:0000256" key="3">
    <source>
        <dbReference type="ARBA" id="ARBA00022679"/>
    </source>
</evidence>
<evidence type="ECO:0000256" key="5">
    <source>
        <dbReference type="ARBA" id="ARBA00048462"/>
    </source>
</evidence>
<dbReference type="PIRSF" id="PIRSF000446">
    <property type="entry name" value="Mct"/>
    <property type="match status" value="1"/>
</dbReference>
<dbReference type="PANTHER" id="PTHR42681:SF1">
    <property type="entry name" value="MALONYL-COA-ACYL CARRIER PROTEIN TRANSACYLASE, MITOCHONDRIAL"/>
    <property type="match status" value="1"/>
</dbReference>